<protein>
    <submittedName>
        <fullName evidence="4">NAD(P)-binding protein</fullName>
    </submittedName>
</protein>
<dbReference type="Proteomes" id="UP000799437">
    <property type="component" value="Unassembled WGS sequence"/>
</dbReference>
<dbReference type="Gene3D" id="3.40.50.720">
    <property type="entry name" value="NAD(P)-binding Rossmann-like Domain"/>
    <property type="match status" value="1"/>
</dbReference>
<dbReference type="InterPro" id="IPR036291">
    <property type="entry name" value="NAD(P)-bd_dom_sf"/>
</dbReference>
<keyword evidence="5" id="KW-1185">Reference proteome</keyword>
<dbReference type="Pfam" id="PF05368">
    <property type="entry name" value="NmrA"/>
    <property type="match status" value="1"/>
</dbReference>
<evidence type="ECO:0000256" key="2">
    <source>
        <dbReference type="ARBA" id="ARBA00023002"/>
    </source>
</evidence>
<reference evidence="4" key="1">
    <citation type="journal article" date="2020" name="Stud. Mycol.">
        <title>101 Dothideomycetes genomes: a test case for predicting lifestyles and emergence of pathogens.</title>
        <authorList>
            <person name="Haridas S."/>
            <person name="Albert R."/>
            <person name="Binder M."/>
            <person name="Bloem J."/>
            <person name="Labutti K."/>
            <person name="Salamov A."/>
            <person name="Andreopoulos B."/>
            <person name="Baker S."/>
            <person name="Barry K."/>
            <person name="Bills G."/>
            <person name="Bluhm B."/>
            <person name="Cannon C."/>
            <person name="Castanera R."/>
            <person name="Culley D."/>
            <person name="Daum C."/>
            <person name="Ezra D."/>
            <person name="Gonzalez J."/>
            <person name="Henrissat B."/>
            <person name="Kuo A."/>
            <person name="Liang C."/>
            <person name="Lipzen A."/>
            <person name="Lutzoni F."/>
            <person name="Magnuson J."/>
            <person name="Mondo S."/>
            <person name="Nolan M."/>
            <person name="Ohm R."/>
            <person name="Pangilinan J."/>
            <person name="Park H.-J."/>
            <person name="Ramirez L."/>
            <person name="Alfaro M."/>
            <person name="Sun H."/>
            <person name="Tritt A."/>
            <person name="Yoshinaga Y."/>
            <person name="Zwiers L.-H."/>
            <person name="Turgeon B."/>
            <person name="Goodwin S."/>
            <person name="Spatafora J."/>
            <person name="Crous P."/>
            <person name="Grigoriev I."/>
        </authorList>
    </citation>
    <scope>NUCLEOTIDE SEQUENCE</scope>
    <source>
        <strain evidence="4">CBS 121739</strain>
    </source>
</reference>
<dbReference type="GO" id="GO:0016491">
    <property type="term" value="F:oxidoreductase activity"/>
    <property type="evidence" value="ECO:0007669"/>
    <property type="project" value="UniProtKB-KW"/>
</dbReference>
<evidence type="ECO:0000259" key="3">
    <source>
        <dbReference type="Pfam" id="PF05368"/>
    </source>
</evidence>
<accession>A0A6A6WHZ2</accession>
<name>A0A6A6WHZ2_9PEZI</name>
<dbReference type="Gene3D" id="3.90.25.10">
    <property type="entry name" value="UDP-galactose 4-epimerase, domain 1"/>
    <property type="match status" value="1"/>
</dbReference>
<dbReference type="PANTHER" id="PTHR47706:SF10">
    <property type="entry name" value="NMRA-LIKE DOMAIN-CONTAINING PROTEIN"/>
    <property type="match status" value="1"/>
</dbReference>
<sequence length="298" mass="31940">MASSIKKVAILGAGGNIGKHVLAALVKQSFDVTVVSRPTSTSTFPSHIHVVKTEYTPSELEKAFVGQDAVVSLVSGDGFADQVKIVDAAIAAGVKRFIPSDFGSDTTNPKAVEAVPIFHHKRQVVQYLESKEDQISWTAIVTGFFIDFCLAYKLIPIDAGNKTAVISDGGDVPFSGTTSENVGLATARVLEKESETKNKYVFVSSLTTTLNELVAVYEKTTGSKFSVTHESTEEVTKTNLQKLQQGDFSAIGPLILASAFRKEAWGDLRTLGSESWNERLGLPAVDVEDVVKAVVSAK</sequence>
<dbReference type="InterPro" id="IPR051609">
    <property type="entry name" value="NmrA/Isoflavone_reductase-like"/>
</dbReference>
<evidence type="ECO:0000313" key="5">
    <source>
        <dbReference type="Proteomes" id="UP000799437"/>
    </source>
</evidence>
<dbReference type="InterPro" id="IPR008030">
    <property type="entry name" value="NmrA-like"/>
</dbReference>
<dbReference type="SUPFAM" id="SSF51735">
    <property type="entry name" value="NAD(P)-binding Rossmann-fold domains"/>
    <property type="match status" value="1"/>
</dbReference>
<keyword evidence="2" id="KW-0560">Oxidoreductase</keyword>
<organism evidence="4 5">
    <name type="scientific">Pseudovirgaria hyperparasitica</name>
    <dbReference type="NCBI Taxonomy" id="470096"/>
    <lineage>
        <taxon>Eukaryota</taxon>
        <taxon>Fungi</taxon>
        <taxon>Dikarya</taxon>
        <taxon>Ascomycota</taxon>
        <taxon>Pezizomycotina</taxon>
        <taxon>Dothideomycetes</taxon>
        <taxon>Dothideomycetes incertae sedis</taxon>
        <taxon>Acrospermales</taxon>
        <taxon>Acrospermaceae</taxon>
        <taxon>Pseudovirgaria</taxon>
    </lineage>
</organism>
<gene>
    <name evidence="4" type="ORF">EJ05DRAFT_471451</name>
</gene>
<dbReference type="GeneID" id="54484022"/>
<dbReference type="PANTHER" id="PTHR47706">
    <property type="entry name" value="NMRA-LIKE FAMILY PROTEIN"/>
    <property type="match status" value="1"/>
</dbReference>
<dbReference type="InterPro" id="IPR045312">
    <property type="entry name" value="PCBER-like"/>
</dbReference>
<dbReference type="RefSeq" id="XP_033604873.1">
    <property type="nucleotide sequence ID" value="XM_033742968.1"/>
</dbReference>
<dbReference type="OrthoDB" id="9984533at2759"/>
<dbReference type="AlphaFoldDB" id="A0A6A6WHZ2"/>
<dbReference type="EMBL" id="ML996565">
    <property type="protein sequence ID" value="KAF2762422.1"/>
    <property type="molecule type" value="Genomic_DNA"/>
</dbReference>
<evidence type="ECO:0000313" key="4">
    <source>
        <dbReference type="EMBL" id="KAF2762422.1"/>
    </source>
</evidence>
<dbReference type="CDD" id="cd05259">
    <property type="entry name" value="PCBER_SDR_a"/>
    <property type="match status" value="1"/>
</dbReference>
<keyword evidence="1" id="KW-0521">NADP</keyword>
<feature type="domain" description="NmrA-like" evidence="3">
    <location>
        <begin position="6"/>
        <end position="238"/>
    </location>
</feature>
<proteinExistence type="predicted"/>
<evidence type="ECO:0000256" key="1">
    <source>
        <dbReference type="ARBA" id="ARBA00022857"/>
    </source>
</evidence>